<dbReference type="PROSITE" id="PS50885">
    <property type="entry name" value="HAMP"/>
    <property type="match status" value="1"/>
</dbReference>
<gene>
    <name evidence="18" type="ORF">UFOPK1380_00011</name>
    <name evidence="19" type="ORF">UFOPK1778_00256</name>
    <name evidence="20" type="ORF">UFOPK1863_00057</name>
    <name evidence="21" type="ORF">UFOPK2689_00429</name>
    <name evidence="22" type="ORF">UFOPK3555_00065</name>
    <name evidence="23" type="ORF">UFOPK4095_00206</name>
</gene>
<dbReference type="SUPFAM" id="SSF47384">
    <property type="entry name" value="Homodimeric domain of signal transducing histidine kinase"/>
    <property type="match status" value="1"/>
</dbReference>
<dbReference type="Gene3D" id="1.10.287.130">
    <property type="match status" value="1"/>
</dbReference>
<dbReference type="InterPro" id="IPR003594">
    <property type="entry name" value="HATPase_dom"/>
</dbReference>
<feature type="domain" description="Histidine kinase" evidence="16">
    <location>
        <begin position="266"/>
        <end position="480"/>
    </location>
</feature>
<evidence type="ECO:0000256" key="12">
    <source>
        <dbReference type="ARBA" id="ARBA00023012"/>
    </source>
</evidence>
<dbReference type="SMART" id="SM00388">
    <property type="entry name" value="HisKA"/>
    <property type="match status" value="1"/>
</dbReference>
<dbReference type="InterPro" id="IPR050428">
    <property type="entry name" value="TCS_sensor_his_kinase"/>
</dbReference>
<keyword evidence="12" id="KW-0902">Two-component regulatory system</keyword>
<dbReference type="EMBL" id="CAEZUY010000002">
    <property type="protein sequence ID" value="CAB4605517.1"/>
    <property type="molecule type" value="Genomic_DNA"/>
</dbReference>
<dbReference type="InterPro" id="IPR047669">
    <property type="entry name" value="MtrAB_MtrB"/>
</dbReference>
<keyword evidence="9" id="KW-0418">Kinase</keyword>
<dbReference type="PANTHER" id="PTHR45436">
    <property type="entry name" value="SENSOR HISTIDINE KINASE YKOH"/>
    <property type="match status" value="1"/>
</dbReference>
<evidence type="ECO:0000313" key="22">
    <source>
        <dbReference type="EMBL" id="CAB4887806.1"/>
    </source>
</evidence>
<dbReference type="Pfam" id="PF02518">
    <property type="entry name" value="HATPase_c"/>
    <property type="match status" value="1"/>
</dbReference>
<dbReference type="PRINTS" id="PR00344">
    <property type="entry name" value="BCTRLSENSOR"/>
</dbReference>
<evidence type="ECO:0000256" key="1">
    <source>
        <dbReference type="ARBA" id="ARBA00000085"/>
    </source>
</evidence>
<evidence type="ECO:0000256" key="4">
    <source>
        <dbReference type="ARBA" id="ARBA00022475"/>
    </source>
</evidence>
<evidence type="ECO:0000313" key="23">
    <source>
        <dbReference type="EMBL" id="CAB5006125.1"/>
    </source>
</evidence>
<organism evidence="18">
    <name type="scientific">freshwater metagenome</name>
    <dbReference type="NCBI Taxonomy" id="449393"/>
    <lineage>
        <taxon>unclassified sequences</taxon>
        <taxon>metagenomes</taxon>
        <taxon>ecological metagenomes</taxon>
    </lineage>
</organism>
<dbReference type="EMBL" id="CAEZSC010000001">
    <property type="protein sequence ID" value="CAB4529382.1"/>
    <property type="molecule type" value="Genomic_DNA"/>
</dbReference>
<evidence type="ECO:0000256" key="14">
    <source>
        <dbReference type="ARBA" id="ARBA00035305"/>
    </source>
</evidence>
<evidence type="ECO:0000313" key="21">
    <source>
        <dbReference type="EMBL" id="CAB4719379.1"/>
    </source>
</evidence>
<keyword evidence="4" id="KW-1003">Cell membrane</keyword>
<dbReference type="FunFam" id="1.10.287.130:FF:000010">
    <property type="entry name" value="Two-component sensor histidine kinase"/>
    <property type="match status" value="1"/>
</dbReference>
<dbReference type="AlphaFoldDB" id="A0A6J6ARM7"/>
<dbReference type="EC" id="2.7.13.3" evidence="3"/>
<dbReference type="FunFam" id="3.30.565.10:FF:000013">
    <property type="entry name" value="Two-component sensor histidine kinase"/>
    <property type="match status" value="1"/>
</dbReference>
<accession>A0A6J6ARM7</accession>
<evidence type="ECO:0000313" key="19">
    <source>
        <dbReference type="EMBL" id="CAB4584809.1"/>
    </source>
</evidence>
<keyword evidence="7 15" id="KW-0812">Transmembrane</keyword>
<evidence type="ECO:0000313" key="18">
    <source>
        <dbReference type="EMBL" id="CAB4529382.1"/>
    </source>
</evidence>
<dbReference type="PANTHER" id="PTHR45436:SF5">
    <property type="entry name" value="SENSOR HISTIDINE KINASE TRCS"/>
    <property type="match status" value="1"/>
</dbReference>
<dbReference type="SMART" id="SM00387">
    <property type="entry name" value="HATPase_c"/>
    <property type="match status" value="1"/>
</dbReference>
<dbReference type="SUPFAM" id="SSF55874">
    <property type="entry name" value="ATPase domain of HSP90 chaperone/DNA topoisomerase II/histidine kinase"/>
    <property type="match status" value="1"/>
</dbReference>
<evidence type="ECO:0000256" key="7">
    <source>
        <dbReference type="ARBA" id="ARBA00022692"/>
    </source>
</evidence>
<dbReference type="Gene3D" id="3.30.565.10">
    <property type="entry name" value="Histidine kinase-like ATPase, C-terminal domain"/>
    <property type="match status" value="1"/>
</dbReference>
<comment type="subcellular location">
    <subcellularLocation>
        <location evidence="2">Cell membrane</location>
        <topology evidence="2">Multi-pass membrane protein</topology>
    </subcellularLocation>
</comment>
<dbReference type="InterPro" id="IPR003661">
    <property type="entry name" value="HisK_dim/P_dom"/>
</dbReference>
<dbReference type="EMBL" id="CAEZYL010000015">
    <property type="protein sequence ID" value="CAB4719379.1"/>
    <property type="molecule type" value="Genomic_DNA"/>
</dbReference>
<keyword evidence="6" id="KW-0808">Transferase</keyword>
<evidence type="ECO:0000256" key="5">
    <source>
        <dbReference type="ARBA" id="ARBA00022553"/>
    </source>
</evidence>
<evidence type="ECO:0000256" key="15">
    <source>
        <dbReference type="SAM" id="Phobius"/>
    </source>
</evidence>
<protein>
    <recommendedName>
        <fullName evidence="14">Sensor histidine kinase MtrB</fullName>
        <ecNumber evidence="3">2.7.13.3</ecNumber>
    </recommendedName>
</protein>
<evidence type="ECO:0000256" key="9">
    <source>
        <dbReference type="ARBA" id="ARBA00022777"/>
    </source>
</evidence>
<feature type="transmembrane region" description="Helical" evidence="15">
    <location>
        <begin position="178"/>
        <end position="198"/>
    </location>
</feature>
<dbReference type="Pfam" id="PF00672">
    <property type="entry name" value="HAMP"/>
    <property type="match status" value="1"/>
</dbReference>
<dbReference type="InterPro" id="IPR003660">
    <property type="entry name" value="HAMP_dom"/>
</dbReference>
<proteinExistence type="predicted"/>
<dbReference type="InterPro" id="IPR004358">
    <property type="entry name" value="Sig_transdc_His_kin-like_C"/>
</dbReference>
<dbReference type="SUPFAM" id="SSF158472">
    <property type="entry name" value="HAMP domain-like"/>
    <property type="match status" value="1"/>
</dbReference>
<evidence type="ECO:0000256" key="3">
    <source>
        <dbReference type="ARBA" id="ARBA00012438"/>
    </source>
</evidence>
<evidence type="ECO:0000256" key="10">
    <source>
        <dbReference type="ARBA" id="ARBA00022840"/>
    </source>
</evidence>
<feature type="transmembrane region" description="Helical" evidence="15">
    <location>
        <begin position="6"/>
        <end position="24"/>
    </location>
</feature>
<name>A0A6J6ARM7_9ZZZZ</name>
<dbReference type="EMBL" id="CAEZUD010000006">
    <property type="protein sequence ID" value="CAB4584809.1"/>
    <property type="molecule type" value="Genomic_DNA"/>
</dbReference>
<evidence type="ECO:0000259" key="17">
    <source>
        <dbReference type="PROSITE" id="PS50885"/>
    </source>
</evidence>
<dbReference type="SMART" id="SM00304">
    <property type="entry name" value="HAMP"/>
    <property type="match status" value="1"/>
</dbReference>
<sequence>MTTTTVLLSLTILILVGSALFTNLQRGIFNEKLSISLADADSSAQSVELQLAIAQYQSTIDIEKVLGDVLSVPIATGDSSGREVALFPAPGTPKKGAEYEGTSNLLSPKSISESFREIIRSKKGEKWTRVDIQYLGGRQERGIAVGNMITVPNVGKFEFYVLFSLAQQEQTLSLIIRALWLTGVALVFLLGLITWLIIRQVVSPVRDAAIVAEQLTAGDLDQRMNVKGQDEIARLGYAFNEMAVVLKQQIVRLENLSRLQQRFVSDVSHELRTPLTTVRMASQVIYSARESFDPSVQRSAELLVAQIDRFEGLLTDLLEVSRFDAEAAVLDIDQIDLTNLVKRTVDYLHPSRERILTIHAPHEPIYVDADSRRIERILRNLISNAIDHRADKPVDVYIAQSENEAAVAVRDYGIGFNERESKQLFERFWRADPARARVRGGSGLGLSIALEDAKLHQGLLEAWGSPARGANFVLTLPKRSGGFVLSHPLSVLPDGELSTISAMMENPEN</sequence>
<reference evidence="18" key="1">
    <citation type="submission" date="2020-05" db="EMBL/GenBank/DDBJ databases">
        <authorList>
            <person name="Chiriac C."/>
            <person name="Salcher M."/>
            <person name="Ghai R."/>
            <person name="Kavagutti S V."/>
        </authorList>
    </citation>
    <scope>NUCLEOTIDE SEQUENCE</scope>
</reference>
<dbReference type="GO" id="GO:0005524">
    <property type="term" value="F:ATP binding"/>
    <property type="evidence" value="ECO:0007669"/>
    <property type="project" value="UniProtKB-KW"/>
</dbReference>
<feature type="domain" description="HAMP" evidence="17">
    <location>
        <begin position="199"/>
        <end position="251"/>
    </location>
</feature>
<dbReference type="CDD" id="cd00075">
    <property type="entry name" value="HATPase"/>
    <property type="match status" value="1"/>
</dbReference>
<dbReference type="Gene3D" id="6.10.340.10">
    <property type="match status" value="1"/>
</dbReference>
<dbReference type="NCBIfam" id="NF040691">
    <property type="entry name" value="MtrAB_MtrB"/>
    <property type="match status" value="1"/>
</dbReference>
<comment type="catalytic activity">
    <reaction evidence="1">
        <text>ATP + protein L-histidine = ADP + protein N-phospho-L-histidine.</text>
        <dbReference type="EC" id="2.7.13.3"/>
    </reaction>
</comment>
<evidence type="ECO:0000313" key="20">
    <source>
        <dbReference type="EMBL" id="CAB4605517.1"/>
    </source>
</evidence>
<dbReference type="CDD" id="cd06225">
    <property type="entry name" value="HAMP"/>
    <property type="match status" value="1"/>
</dbReference>
<keyword evidence="10" id="KW-0067">ATP-binding</keyword>
<dbReference type="EMBL" id="CAFBME010000002">
    <property type="protein sequence ID" value="CAB4887806.1"/>
    <property type="molecule type" value="Genomic_DNA"/>
</dbReference>
<dbReference type="InterPro" id="IPR036097">
    <property type="entry name" value="HisK_dim/P_sf"/>
</dbReference>
<evidence type="ECO:0000256" key="8">
    <source>
        <dbReference type="ARBA" id="ARBA00022741"/>
    </source>
</evidence>
<evidence type="ECO:0000256" key="6">
    <source>
        <dbReference type="ARBA" id="ARBA00022679"/>
    </source>
</evidence>
<keyword evidence="5" id="KW-0597">Phosphoprotein</keyword>
<evidence type="ECO:0000259" key="16">
    <source>
        <dbReference type="PROSITE" id="PS50109"/>
    </source>
</evidence>
<dbReference type="PROSITE" id="PS50109">
    <property type="entry name" value="HIS_KIN"/>
    <property type="match status" value="1"/>
</dbReference>
<dbReference type="GO" id="GO:0000155">
    <property type="term" value="F:phosphorelay sensor kinase activity"/>
    <property type="evidence" value="ECO:0007669"/>
    <property type="project" value="InterPro"/>
</dbReference>
<dbReference type="Pfam" id="PF00512">
    <property type="entry name" value="HisKA"/>
    <property type="match status" value="1"/>
</dbReference>
<dbReference type="GO" id="GO:0005886">
    <property type="term" value="C:plasma membrane"/>
    <property type="evidence" value="ECO:0007669"/>
    <property type="project" value="UniProtKB-SubCell"/>
</dbReference>
<keyword evidence="8" id="KW-0547">Nucleotide-binding</keyword>
<keyword evidence="11 15" id="KW-1133">Transmembrane helix</keyword>
<dbReference type="InterPro" id="IPR005467">
    <property type="entry name" value="His_kinase_dom"/>
</dbReference>
<dbReference type="CDD" id="cd00082">
    <property type="entry name" value="HisKA"/>
    <property type="match status" value="1"/>
</dbReference>
<dbReference type="EMBL" id="CAFBPI010000007">
    <property type="protein sequence ID" value="CAB5006125.1"/>
    <property type="molecule type" value="Genomic_DNA"/>
</dbReference>
<keyword evidence="13 15" id="KW-0472">Membrane</keyword>
<evidence type="ECO:0000256" key="2">
    <source>
        <dbReference type="ARBA" id="ARBA00004651"/>
    </source>
</evidence>
<evidence type="ECO:0000256" key="11">
    <source>
        <dbReference type="ARBA" id="ARBA00022989"/>
    </source>
</evidence>
<dbReference type="InterPro" id="IPR036890">
    <property type="entry name" value="HATPase_C_sf"/>
</dbReference>
<evidence type="ECO:0000256" key="13">
    <source>
        <dbReference type="ARBA" id="ARBA00023136"/>
    </source>
</evidence>